<dbReference type="InterPro" id="IPR036379">
    <property type="entry name" value="A-amylase_inhib_sf"/>
</dbReference>
<organism evidence="2 3">
    <name type="scientific">Nonomuraea muscovyensis</name>
    <dbReference type="NCBI Taxonomy" id="1124761"/>
    <lineage>
        <taxon>Bacteria</taxon>
        <taxon>Bacillati</taxon>
        <taxon>Actinomycetota</taxon>
        <taxon>Actinomycetes</taxon>
        <taxon>Streptosporangiales</taxon>
        <taxon>Streptosporangiaceae</taxon>
        <taxon>Nonomuraea</taxon>
    </lineage>
</organism>
<gene>
    <name evidence="2" type="ORF">FHU36_002750</name>
</gene>
<dbReference type="Gene3D" id="2.60.40.20">
    <property type="entry name" value="Alpha-amylase inhibitor"/>
    <property type="match status" value="1"/>
</dbReference>
<proteinExistence type="predicted"/>
<sequence>MKKAGFKAWAVASGAALLLVSGAGSANAQTAQTVSCFTKVDGGRTITGNPWVKVKNNCAWGYKVKAVWKYGPDSTCKLLSEGQTRRYESTPPAVYQRTEIC</sequence>
<keyword evidence="3" id="KW-1185">Reference proteome</keyword>
<feature type="signal peptide" evidence="1">
    <location>
        <begin position="1"/>
        <end position="28"/>
    </location>
</feature>
<accession>A0A7X0C373</accession>
<protein>
    <recommendedName>
        <fullName evidence="4">Secreted protein</fullName>
    </recommendedName>
</protein>
<evidence type="ECO:0000313" key="3">
    <source>
        <dbReference type="Proteomes" id="UP000583800"/>
    </source>
</evidence>
<dbReference type="RefSeq" id="WP_185084065.1">
    <property type="nucleotide sequence ID" value="NZ_JACHJB010000001.1"/>
</dbReference>
<dbReference type="EMBL" id="JACHJB010000001">
    <property type="protein sequence ID" value="MBB6346241.1"/>
    <property type="molecule type" value="Genomic_DNA"/>
</dbReference>
<name>A0A7X0C373_9ACTN</name>
<keyword evidence="1" id="KW-0732">Signal</keyword>
<reference evidence="2 3" key="1">
    <citation type="submission" date="2020-08" db="EMBL/GenBank/DDBJ databases">
        <title>Sequencing the genomes of 1000 actinobacteria strains.</title>
        <authorList>
            <person name="Klenk H.-P."/>
        </authorList>
    </citation>
    <scope>NUCLEOTIDE SEQUENCE [LARGE SCALE GENOMIC DNA]</scope>
    <source>
        <strain evidence="2 3">DSM 45913</strain>
    </source>
</reference>
<evidence type="ECO:0000313" key="2">
    <source>
        <dbReference type="EMBL" id="MBB6346241.1"/>
    </source>
</evidence>
<evidence type="ECO:0008006" key="4">
    <source>
        <dbReference type="Google" id="ProtNLM"/>
    </source>
</evidence>
<dbReference type="AlphaFoldDB" id="A0A7X0C373"/>
<dbReference type="Proteomes" id="UP000583800">
    <property type="component" value="Unassembled WGS sequence"/>
</dbReference>
<feature type="chain" id="PRO_5030926779" description="Secreted protein" evidence="1">
    <location>
        <begin position="29"/>
        <end position="101"/>
    </location>
</feature>
<comment type="caution">
    <text evidence="2">The sequence shown here is derived from an EMBL/GenBank/DDBJ whole genome shotgun (WGS) entry which is preliminary data.</text>
</comment>
<evidence type="ECO:0000256" key="1">
    <source>
        <dbReference type="SAM" id="SignalP"/>
    </source>
</evidence>
<dbReference type="GO" id="GO:0015066">
    <property type="term" value="F:alpha-amylase inhibitor activity"/>
    <property type="evidence" value="ECO:0007669"/>
    <property type="project" value="InterPro"/>
</dbReference>